<dbReference type="PANTHER" id="PTHR13530:SF3">
    <property type="entry name" value="TBC1 DOMAIN FAMILY MEMBER 7"/>
    <property type="match status" value="1"/>
</dbReference>
<reference evidence="1" key="1">
    <citation type="submission" date="2014-07" db="EMBL/GenBank/DDBJ databases">
        <authorList>
            <person name="Martin A.A"/>
            <person name="De Silva N."/>
        </authorList>
    </citation>
    <scope>NUCLEOTIDE SEQUENCE</scope>
</reference>
<dbReference type="STRING" id="75913.A0A0K0FIN1"/>
<organism evidence="1 2">
    <name type="scientific">Strongyloides venezuelensis</name>
    <name type="common">Threadworm</name>
    <dbReference type="NCBI Taxonomy" id="75913"/>
    <lineage>
        <taxon>Eukaryota</taxon>
        <taxon>Metazoa</taxon>
        <taxon>Ecdysozoa</taxon>
        <taxon>Nematoda</taxon>
        <taxon>Chromadorea</taxon>
        <taxon>Rhabditida</taxon>
        <taxon>Tylenchina</taxon>
        <taxon>Panagrolaimomorpha</taxon>
        <taxon>Strongyloidoidea</taxon>
        <taxon>Strongyloididae</taxon>
        <taxon>Strongyloides</taxon>
    </lineage>
</organism>
<dbReference type="Gene3D" id="1.10.10.750">
    <property type="entry name" value="Ypt/Rab-GAP domain of gyp1p, domain 1"/>
    <property type="match status" value="1"/>
</dbReference>
<dbReference type="GO" id="GO:0005096">
    <property type="term" value="F:GTPase activator activity"/>
    <property type="evidence" value="ECO:0007669"/>
    <property type="project" value="TreeGrafter"/>
</dbReference>
<dbReference type="PANTHER" id="PTHR13530">
    <property type="entry name" value="TBC1 DOMAIN FAMILY MEMBER 7"/>
    <property type="match status" value="1"/>
</dbReference>
<evidence type="ECO:0000313" key="1">
    <source>
        <dbReference type="Proteomes" id="UP000035680"/>
    </source>
</evidence>
<keyword evidence="1" id="KW-1185">Reference proteome</keyword>
<name>A0A0K0FIN1_STRVS</name>
<dbReference type="WBParaSite" id="SVE_0875100.1">
    <property type="protein sequence ID" value="SVE_0875100.1"/>
    <property type="gene ID" value="SVE_0875100"/>
</dbReference>
<dbReference type="AlphaFoldDB" id="A0A0K0FIN1"/>
<sequence length="350" mass="41303">MSWESTSKSILNQNYITGIGDRVEPVRVKEFLDKYVINTEVDVDLQKVYNITLKHNIPSQYRIYVWKICLDITSQHYVHRDEIKNIRRSEAFAALKTTKGFLCNEPLFNTLGDTIEDKSFVTDIDAVNRVEKFVFYMVFYCRPASKRTKNNVEYQLSLKALRCISIVINNMCKKFTSYLAEYWIDAYWLTKRMDQLLEHHFPMEIDSEPLKNFYLSVRKKITELQKECFANNVQAKTIVDKGLVLINDTTLVLWFRSGGANWLRPSSLYKLWDKIIVLQKIDVLLEQVFLEILRAIFRTCVNSYENNPNVSPLNMNLWITEEKEQKIILRVVDKHYQSNSISIINERTFD</sequence>
<dbReference type="Proteomes" id="UP000035680">
    <property type="component" value="Unassembled WGS sequence"/>
</dbReference>
<dbReference type="GO" id="GO:0032007">
    <property type="term" value="P:negative regulation of TOR signaling"/>
    <property type="evidence" value="ECO:0007669"/>
    <property type="project" value="TreeGrafter"/>
</dbReference>
<proteinExistence type="predicted"/>
<accession>A0A0K0FIN1</accession>
<protein>
    <submittedName>
        <fullName evidence="2">TBC1 domain family member 13</fullName>
    </submittedName>
</protein>
<evidence type="ECO:0000313" key="2">
    <source>
        <dbReference type="WBParaSite" id="SVE_0875100.1"/>
    </source>
</evidence>
<reference evidence="2" key="2">
    <citation type="submission" date="2015-08" db="UniProtKB">
        <authorList>
            <consortium name="WormBaseParasite"/>
        </authorList>
    </citation>
    <scope>IDENTIFICATION</scope>
</reference>
<dbReference type="InterPro" id="IPR039842">
    <property type="entry name" value="TBC1D7"/>
</dbReference>